<protein>
    <submittedName>
        <fullName evidence="2">Uncharacterized protein</fullName>
    </submittedName>
</protein>
<comment type="caution">
    <text evidence="2">The sequence shown here is derived from an EMBL/GenBank/DDBJ whole genome shotgun (WGS) entry which is preliminary data.</text>
</comment>
<feature type="non-terminal residue" evidence="2">
    <location>
        <position position="1"/>
    </location>
</feature>
<keyword evidence="3" id="KW-1185">Reference proteome</keyword>
<organism evidence="2 3">
    <name type="scientific">Laodelphax striatellus</name>
    <name type="common">Small brown planthopper</name>
    <name type="synonym">Delphax striatella</name>
    <dbReference type="NCBI Taxonomy" id="195883"/>
    <lineage>
        <taxon>Eukaryota</taxon>
        <taxon>Metazoa</taxon>
        <taxon>Ecdysozoa</taxon>
        <taxon>Arthropoda</taxon>
        <taxon>Hexapoda</taxon>
        <taxon>Insecta</taxon>
        <taxon>Pterygota</taxon>
        <taxon>Neoptera</taxon>
        <taxon>Paraneoptera</taxon>
        <taxon>Hemiptera</taxon>
        <taxon>Auchenorrhyncha</taxon>
        <taxon>Fulgoroidea</taxon>
        <taxon>Delphacidae</taxon>
        <taxon>Criomorphinae</taxon>
        <taxon>Laodelphax</taxon>
    </lineage>
</organism>
<feature type="compositionally biased region" description="Basic residues" evidence="1">
    <location>
        <begin position="216"/>
        <end position="228"/>
    </location>
</feature>
<sequence length="263" mass="31231">GKITNIYHKDSSKFDEGSSIEEIPLPTPLQYERRKEKLSWFQNHKRWLKKRPISNRGNEPIENILFTPRGTDSTLIQTVIGYRFTLWTCENDDPNIYDKSKLLTKVVLHLDEERMFLDEKTFPLYFELEKTDVYKCTKGADSFLRVITEFRGKTGIKQVNYHDGVKVFRKSIQLGVDTALIVEQKYLDSTDFKVIKYDRDGAGDEEEGKDVEEMKKKRMRRRRRKKGGKDKEEEKKKKKRKKKRENEEKDEGEAGHMKKKQRD</sequence>
<reference evidence="2 3" key="1">
    <citation type="journal article" date="2017" name="Gigascience">
        <title>Genome sequence of the small brown planthopper, Laodelphax striatellus.</title>
        <authorList>
            <person name="Zhu J."/>
            <person name="Jiang F."/>
            <person name="Wang X."/>
            <person name="Yang P."/>
            <person name="Bao Y."/>
            <person name="Zhao W."/>
            <person name="Wang W."/>
            <person name="Lu H."/>
            <person name="Wang Q."/>
            <person name="Cui N."/>
            <person name="Li J."/>
            <person name="Chen X."/>
            <person name="Luo L."/>
            <person name="Yu J."/>
            <person name="Kang L."/>
            <person name="Cui F."/>
        </authorList>
    </citation>
    <scope>NUCLEOTIDE SEQUENCE [LARGE SCALE GENOMIC DNA]</scope>
    <source>
        <strain evidence="2">Lst14</strain>
    </source>
</reference>
<dbReference type="EMBL" id="QKKF02014136">
    <property type="protein sequence ID" value="RZF42795.1"/>
    <property type="molecule type" value="Genomic_DNA"/>
</dbReference>
<dbReference type="InParanoid" id="A0A482X9Z6"/>
<evidence type="ECO:0000313" key="2">
    <source>
        <dbReference type="EMBL" id="RZF42795.1"/>
    </source>
</evidence>
<evidence type="ECO:0000256" key="1">
    <source>
        <dbReference type="SAM" id="MobiDB-lite"/>
    </source>
</evidence>
<dbReference type="Proteomes" id="UP000291343">
    <property type="component" value="Unassembled WGS sequence"/>
</dbReference>
<evidence type="ECO:0000313" key="3">
    <source>
        <dbReference type="Proteomes" id="UP000291343"/>
    </source>
</evidence>
<proteinExistence type="predicted"/>
<name>A0A482X9Z6_LAOST</name>
<feature type="region of interest" description="Disordered" evidence="1">
    <location>
        <begin position="202"/>
        <end position="263"/>
    </location>
</feature>
<dbReference type="AlphaFoldDB" id="A0A482X9Z6"/>
<feature type="compositionally biased region" description="Basic and acidic residues" evidence="1">
    <location>
        <begin position="244"/>
        <end position="256"/>
    </location>
</feature>
<gene>
    <name evidence="2" type="ORF">LSTR_LSTR014223</name>
</gene>
<accession>A0A482X9Z6</accession>